<gene>
    <name evidence="1" type="ORF">GCM10007852_25030</name>
</gene>
<accession>A0AA37T0N6</accession>
<evidence type="ECO:0000313" key="2">
    <source>
        <dbReference type="Proteomes" id="UP001156601"/>
    </source>
</evidence>
<organism evidence="1 2">
    <name type="scientific">Agaribacter marinus</name>
    <dbReference type="NCBI Taxonomy" id="1431249"/>
    <lineage>
        <taxon>Bacteria</taxon>
        <taxon>Pseudomonadati</taxon>
        <taxon>Pseudomonadota</taxon>
        <taxon>Gammaproteobacteria</taxon>
        <taxon>Alteromonadales</taxon>
        <taxon>Alteromonadaceae</taxon>
        <taxon>Agaribacter</taxon>
    </lineage>
</organism>
<protein>
    <submittedName>
        <fullName evidence="1">Uncharacterized protein</fullName>
    </submittedName>
</protein>
<sequence length="51" mass="5623">MGSAGSQCLQFAKASQADFRVLWITNLLTNGKSQNADFSSMTLVVYNYDTE</sequence>
<evidence type="ECO:0000313" key="1">
    <source>
        <dbReference type="EMBL" id="GLR71595.1"/>
    </source>
</evidence>
<proteinExistence type="predicted"/>
<dbReference type="AlphaFoldDB" id="A0AA37T0N6"/>
<reference evidence="1" key="1">
    <citation type="journal article" date="2014" name="Int. J. Syst. Evol. Microbiol.">
        <title>Complete genome sequence of Corynebacterium casei LMG S-19264T (=DSM 44701T), isolated from a smear-ripened cheese.</title>
        <authorList>
            <consortium name="US DOE Joint Genome Institute (JGI-PGF)"/>
            <person name="Walter F."/>
            <person name="Albersmeier A."/>
            <person name="Kalinowski J."/>
            <person name="Ruckert C."/>
        </authorList>
    </citation>
    <scope>NUCLEOTIDE SEQUENCE</scope>
    <source>
        <strain evidence="1">NBRC 110023</strain>
    </source>
</reference>
<dbReference type="EMBL" id="BSOT01000006">
    <property type="protein sequence ID" value="GLR71595.1"/>
    <property type="molecule type" value="Genomic_DNA"/>
</dbReference>
<keyword evidence="2" id="KW-1185">Reference proteome</keyword>
<dbReference type="Proteomes" id="UP001156601">
    <property type="component" value="Unassembled WGS sequence"/>
</dbReference>
<comment type="caution">
    <text evidence="1">The sequence shown here is derived from an EMBL/GenBank/DDBJ whole genome shotgun (WGS) entry which is preliminary data.</text>
</comment>
<reference evidence="1" key="2">
    <citation type="submission" date="2023-01" db="EMBL/GenBank/DDBJ databases">
        <title>Draft genome sequence of Agaribacter marinus strain NBRC 110023.</title>
        <authorList>
            <person name="Sun Q."/>
            <person name="Mori K."/>
        </authorList>
    </citation>
    <scope>NUCLEOTIDE SEQUENCE</scope>
    <source>
        <strain evidence="1">NBRC 110023</strain>
    </source>
</reference>
<name>A0AA37T0N6_9ALTE</name>